<name>A0A9X4MH46_9BACT</name>
<dbReference type="EMBL" id="JAPHEH010000001">
    <property type="protein sequence ID" value="MDG4476517.1"/>
    <property type="molecule type" value="Genomic_DNA"/>
</dbReference>
<proteinExistence type="predicted"/>
<keyword evidence="2" id="KW-1185">Reference proteome</keyword>
<evidence type="ECO:0000313" key="1">
    <source>
        <dbReference type="EMBL" id="MDG4476517.1"/>
    </source>
</evidence>
<reference evidence="1" key="1">
    <citation type="journal article" date="2022" name="bioRxiv">
        <title>Thiovibrio frasassiensisgen. nov., sp. nov., an autotrophic, elemental sulfur disproportionating bacterium isolated from sulfidic karst sediment, and proposal of Thiovibrionaceae fam. nov.</title>
        <authorList>
            <person name="Aronson H."/>
            <person name="Thomas C."/>
            <person name="Bhattacharyya M."/>
            <person name="Eckstein S."/>
            <person name="Jensen S."/>
            <person name="Barco R."/>
            <person name="Macalady J."/>
            <person name="Amend J."/>
        </authorList>
    </citation>
    <scope>NUCLEOTIDE SEQUENCE</scope>
    <source>
        <strain evidence="1">RS19-109</strain>
    </source>
</reference>
<protein>
    <submittedName>
        <fullName evidence="1">Uncharacterized protein</fullName>
    </submittedName>
</protein>
<comment type="caution">
    <text evidence="1">The sequence shown here is derived from an EMBL/GenBank/DDBJ whole genome shotgun (WGS) entry which is preliminary data.</text>
</comment>
<dbReference type="Proteomes" id="UP001154240">
    <property type="component" value="Unassembled WGS sequence"/>
</dbReference>
<gene>
    <name evidence="1" type="ORF">OLX77_10170</name>
</gene>
<dbReference type="AlphaFoldDB" id="A0A9X4MH46"/>
<sequence length="113" mass="12862">MIKKRISSGEFNLDLFINIMKHDGYITEIDAPEGAGMCSSDMEKTHLLQEEFNSIFSFFYPNIIQDIEFGCVATSKGFKIESGGYSYALYNRSIISREEVEKILIKENQLSGE</sequence>
<accession>A0A9X4MH46</accession>
<evidence type="ECO:0000313" key="2">
    <source>
        <dbReference type="Proteomes" id="UP001154240"/>
    </source>
</evidence>
<reference evidence="1" key="2">
    <citation type="submission" date="2022-10" db="EMBL/GenBank/DDBJ databases">
        <authorList>
            <person name="Aronson H.S."/>
        </authorList>
    </citation>
    <scope>NUCLEOTIDE SEQUENCE</scope>
    <source>
        <strain evidence="1">RS19-109</strain>
    </source>
</reference>
<organism evidence="1 2">
    <name type="scientific">Thiovibrio frasassiensis</name>
    <dbReference type="NCBI Taxonomy" id="2984131"/>
    <lineage>
        <taxon>Bacteria</taxon>
        <taxon>Pseudomonadati</taxon>
        <taxon>Thermodesulfobacteriota</taxon>
        <taxon>Desulfobulbia</taxon>
        <taxon>Desulfobulbales</taxon>
        <taxon>Thiovibrionaceae</taxon>
        <taxon>Thiovibrio</taxon>
    </lineage>
</organism>
<dbReference type="RefSeq" id="WP_307633483.1">
    <property type="nucleotide sequence ID" value="NZ_JAPHEH010000001.1"/>
</dbReference>